<dbReference type="AlphaFoldDB" id="A0A1F7FGC4"/>
<dbReference type="EMBL" id="MFYX01000049">
    <property type="protein sequence ID" value="OGK05745.1"/>
    <property type="molecule type" value="Genomic_DNA"/>
</dbReference>
<proteinExistence type="predicted"/>
<dbReference type="Proteomes" id="UP000179243">
    <property type="component" value="Unassembled WGS sequence"/>
</dbReference>
<comment type="caution">
    <text evidence="1">The sequence shown here is derived from an EMBL/GenBank/DDBJ whole genome shotgun (WGS) entry which is preliminary data.</text>
</comment>
<evidence type="ECO:0000313" key="2">
    <source>
        <dbReference type="Proteomes" id="UP000179243"/>
    </source>
</evidence>
<protein>
    <submittedName>
        <fullName evidence="1">Uncharacterized protein</fullName>
    </submittedName>
</protein>
<gene>
    <name evidence="1" type="ORF">A2519_04940</name>
</gene>
<organism evidence="1 2">
    <name type="scientific">Candidatus Raymondbacteria bacterium RIFOXYD12_FULL_49_13</name>
    <dbReference type="NCBI Taxonomy" id="1817890"/>
    <lineage>
        <taxon>Bacteria</taxon>
        <taxon>Raymondiibacteriota</taxon>
    </lineage>
</organism>
<name>A0A1F7FGC4_UNCRA</name>
<reference evidence="1 2" key="1">
    <citation type="journal article" date="2016" name="Nat. Commun.">
        <title>Thousands of microbial genomes shed light on interconnected biogeochemical processes in an aquifer system.</title>
        <authorList>
            <person name="Anantharaman K."/>
            <person name="Brown C.T."/>
            <person name="Hug L.A."/>
            <person name="Sharon I."/>
            <person name="Castelle C.J."/>
            <person name="Probst A.J."/>
            <person name="Thomas B.C."/>
            <person name="Singh A."/>
            <person name="Wilkins M.J."/>
            <person name="Karaoz U."/>
            <person name="Brodie E.L."/>
            <person name="Williams K.H."/>
            <person name="Hubbard S.S."/>
            <person name="Banfield J.F."/>
        </authorList>
    </citation>
    <scope>NUCLEOTIDE SEQUENCE [LARGE SCALE GENOMIC DNA]</scope>
</reference>
<sequence>MSASSFQLTAVHEWCAHDPFGKLKPADVSAALLSVTDNSGTVRLRAARNGYVSFRILIQGTGEYRLNASIGKNLETDLFKAWYHRMADQKEKQPDYWPDALIPVHGTEANGAIPDPDNKINGQSVQEYWVDLFVPPDAKPGTITGKIELITGGQTIKLPVAVEVLAMDIPENPCVTVYLKSYGWEKLREQYPSTFARTGKGARMWKNVIGLFHNYHRLIHEHRAIFRSRGGSHSGSFDIIYSPRVVGNGRQKHLEDWEMFDQHFGPLFDGSVFLKAAPGAPRPRRPALPVQGMYAPIGPNWPASYLWWGQPGYEVEFTNCVAELDAHLRAKGWTRTQMEMFFFHKKRFRGFEWDGDETKFAKDDDRFLEMGQLLKKATANSPVKWVFRADSSWQQKFQFERLANVVTFWVLGGFWRWYPQEIRQIIARGDTVWWYGGTPQIQWISNQVLESLYTTWACGLHGYNHWLATDPGKDPWFACNGAGTGMVYPGERFGLAGPIPSTRMKIMRNGIQDIDLLDQAVRASGRIDAVREELARAIPLQLWSKPPRAALELPPEEWDSRKLGAEHEPNAIEQKTADPSWWMEIRQRAIPEEVR</sequence>
<evidence type="ECO:0000313" key="1">
    <source>
        <dbReference type="EMBL" id="OGK05745.1"/>
    </source>
</evidence>
<accession>A0A1F7FGC4</accession>